<keyword evidence="4" id="KW-1185">Reference proteome</keyword>
<dbReference type="Proteomes" id="UP000235672">
    <property type="component" value="Unassembled WGS sequence"/>
</dbReference>
<feature type="compositionally biased region" description="Acidic residues" evidence="1">
    <location>
        <begin position="338"/>
        <end position="347"/>
    </location>
</feature>
<feature type="domain" description="Heterokaryon incompatibility" evidence="2">
    <location>
        <begin position="87"/>
        <end position="229"/>
    </location>
</feature>
<dbReference type="PANTHER" id="PTHR24148">
    <property type="entry name" value="ANKYRIN REPEAT DOMAIN-CONTAINING PROTEIN 39 HOMOLOG-RELATED"/>
    <property type="match status" value="1"/>
</dbReference>
<evidence type="ECO:0000256" key="1">
    <source>
        <dbReference type="SAM" id="MobiDB-lite"/>
    </source>
</evidence>
<feature type="compositionally biased region" description="Basic and acidic residues" evidence="1">
    <location>
        <begin position="1502"/>
        <end position="1539"/>
    </location>
</feature>
<evidence type="ECO:0000313" key="4">
    <source>
        <dbReference type="Proteomes" id="UP000235672"/>
    </source>
</evidence>
<evidence type="ECO:0000259" key="2">
    <source>
        <dbReference type="Pfam" id="PF06985"/>
    </source>
</evidence>
<dbReference type="Pfam" id="PF06985">
    <property type="entry name" value="HET"/>
    <property type="match status" value="1"/>
</dbReference>
<gene>
    <name evidence="3" type="ORF">NA56DRAFT_630348</name>
</gene>
<dbReference type="OrthoDB" id="3477286at2759"/>
<evidence type="ECO:0000313" key="3">
    <source>
        <dbReference type="EMBL" id="PMD18494.1"/>
    </source>
</evidence>
<feature type="compositionally biased region" description="Polar residues" evidence="1">
    <location>
        <begin position="1"/>
        <end position="13"/>
    </location>
</feature>
<feature type="compositionally biased region" description="Polar residues" evidence="1">
    <location>
        <begin position="565"/>
        <end position="586"/>
    </location>
</feature>
<feature type="compositionally biased region" description="Low complexity" evidence="1">
    <location>
        <begin position="625"/>
        <end position="634"/>
    </location>
</feature>
<organism evidence="3 4">
    <name type="scientific">Hyaloscypha hepaticicola</name>
    <dbReference type="NCBI Taxonomy" id="2082293"/>
    <lineage>
        <taxon>Eukaryota</taxon>
        <taxon>Fungi</taxon>
        <taxon>Dikarya</taxon>
        <taxon>Ascomycota</taxon>
        <taxon>Pezizomycotina</taxon>
        <taxon>Leotiomycetes</taxon>
        <taxon>Helotiales</taxon>
        <taxon>Hyaloscyphaceae</taxon>
        <taxon>Hyaloscypha</taxon>
    </lineage>
</organism>
<feature type="compositionally biased region" description="Basic and acidic residues" evidence="1">
    <location>
        <begin position="1552"/>
        <end position="1593"/>
    </location>
</feature>
<dbReference type="EMBL" id="KZ613494">
    <property type="protein sequence ID" value="PMD18494.1"/>
    <property type="molecule type" value="Genomic_DNA"/>
</dbReference>
<dbReference type="InterPro" id="IPR052895">
    <property type="entry name" value="HetReg/Transcr_Mod"/>
</dbReference>
<feature type="region of interest" description="Disordered" evidence="1">
    <location>
        <begin position="551"/>
        <end position="659"/>
    </location>
</feature>
<accession>A0A2J6PX07</accession>
<feature type="compositionally biased region" description="Low complexity" evidence="1">
    <location>
        <begin position="1359"/>
        <end position="1369"/>
    </location>
</feature>
<dbReference type="PANTHER" id="PTHR24148:SF64">
    <property type="entry name" value="HETEROKARYON INCOMPATIBILITY DOMAIN-CONTAINING PROTEIN"/>
    <property type="match status" value="1"/>
</dbReference>
<feature type="region of interest" description="Disordered" evidence="1">
    <location>
        <begin position="1489"/>
        <end position="1593"/>
    </location>
</feature>
<dbReference type="InterPro" id="IPR010730">
    <property type="entry name" value="HET"/>
</dbReference>
<proteinExistence type="predicted"/>
<feature type="region of interest" description="Disordered" evidence="1">
    <location>
        <begin position="1296"/>
        <end position="1388"/>
    </location>
</feature>
<feature type="compositionally biased region" description="Basic and acidic residues" evidence="1">
    <location>
        <begin position="319"/>
        <end position="337"/>
    </location>
</feature>
<feature type="region of interest" description="Disordered" evidence="1">
    <location>
        <begin position="1"/>
        <end position="22"/>
    </location>
</feature>
<feature type="compositionally biased region" description="Basic and acidic residues" evidence="1">
    <location>
        <begin position="603"/>
        <end position="615"/>
    </location>
</feature>
<name>A0A2J6PX07_9HELO</name>
<protein>
    <recommendedName>
        <fullName evidence="2">Heterokaryon incompatibility domain-containing protein</fullName>
    </recommendedName>
</protein>
<reference evidence="3 4" key="1">
    <citation type="submission" date="2016-05" db="EMBL/GenBank/DDBJ databases">
        <title>A degradative enzymes factory behind the ericoid mycorrhizal symbiosis.</title>
        <authorList>
            <consortium name="DOE Joint Genome Institute"/>
            <person name="Martino E."/>
            <person name="Morin E."/>
            <person name="Grelet G."/>
            <person name="Kuo A."/>
            <person name="Kohler A."/>
            <person name="Daghino S."/>
            <person name="Barry K."/>
            <person name="Choi C."/>
            <person name="Cichocki N."/>
            <person name="Clum A."/>
            <person name="Copeland A."/>
            <person name="Hainaut M."/>
            <person name="Haridas S."/>
            <person name="Labutti K."/>
            <person name="Lindquist E."/>
            <person name="Lipzen A."/>
            <person name="Khouja H.-R."/>
            <person name="Murat C."/>
            <person name="Ohm R."/>
            <person name="Olson A."/>
            <person name="Spatafora J."/>
            <person name="Veneault-Fourrey C."/>
            <person name="Henrissat B."/>
            <person name="Grigoriev I."/>
            <person name="Martin F."/>
            <person name="Perotto S."/>
        </authorList>
    </citation>
    <scope>NUCLEOTIDE SEQUENCE [LARGE SCALE GENOMIC DNA]</scope>
    <source>
        <strain evidence="3 4">UAMH 7357</strain>
    </source>
</reference>
<feature type="region of interest" description="Disordered" evidence="1">
    <location>
        <begin position="314"/>
        <end position="347"/>
    </location>
</feature>
<dbReference type="STRING" id="1745343.A0A2J6PX07"/>
<sequence length="1672" mass="192941">MASVDSSAQTAESSPGPETDHRVNGELIFKKIHYDKIPVSTRGAIRILKVHCASSEHDDVVCELIRGTILDYEDCKKQKTPLEFKPYDALSWCWGKGPQDGKINIRLEGVSYVKFVQPSLVSALRAFRHRNSDRHIWVDAICINQDYKPEKNRQVEMMSDIYGRADCVRIWLGDLDKSSELAILFIKQQVLQLQHFDDLCRSSEFSEKWKALLELMQREWFSRRWVVQEVALAPKAIIHCGVAKLSWNKFAVAVELFVEAETATHRLSEIMKTDAKTHHVPRYFEYISQLGASLLVDATGKLFRDYDYIRRFQSQSKQPENKPKTAPERQTDKRPDELAYESEDDEVVTPEVRAKRYKEEAEKHYEQNQETLNAMAKAQPLLNLEYLVSSLSIFDVTNPHDSIYALLGISKDTTPTAANKKLLVTDHTQSVLEMFTEKKQYNVDYTADYIDICKEFIEFCVHQNVRRDPSRALDVFCRPFAIEVEQKADGLPFPSWIPRLSKASYGMDRGPGIDGLRMGRKNADSLVGLPNVTHRNYNAAETKKLEGKVFRFRKRAVPKPKDNESAANTEESRQAVGSHSMSSSAAQEGETHEGATNVSSSAKSREFGGPRKSVEPGKAGKTRSHSTSASSSATHAKDAQTVTTPNAGRQKEKPTMIASPETFMDTKSAATVSKSSSESLQPTLNHFSLFVQGFVLDTIAELQNSSQSGSIPAEWAHFANWDMITTPPEHFWRTLVADRGSDGKNPPVYYARACQESFRKGNVTSGVVDTTGLIEHERNSVVAQFCRRVQAAIWNRALVKTKAARLGLVAANVREGDLVCILYGCSVPVILRPHGPKKKDVMESEMRWELNFLANHVGERYHSRLDRRELFRKKREQDKKDYKLWEDKKRKELEEDKEWGKQWPLVQAGLMQIHEFRIWVMKKRLSELGNANDCEDTKAVIQSYINVLLPQMYDIATWGTQSGHTKKNIMDQLQSSSNDESFREPFKLTEDQKKLWDLFRKDTVWKDWLKKENEKYLNHEGFCVWAASVYKKPIEYPDDREKAQTEWSKKPAKKWATDWSEQNSWFLCIDSFRAWLRERGKFCGSEELLNSKQKWEAANPTREKNELEVRSFNAWMRKEGLENPDRQESKINELRKRFEAWRTAWLSENPEATLPESMEAEQSKWTKIEQELKDEMNQEDEKRKKEAQRRDKEPFLERWRKGWKPEKVNWEEFEIMLSYGRHWVKLMKKGKRDYMKEWSEPPAIKQRQSTRADYFLKKKGDRAIKYPNLLTLDGTGERAGIEYSISIIDEQVVTGVTPSHTSPSNPDPFTVANNDHPETVTEPSDLNDDISPNLKSHVMGPLTVPNHSREGPNQTTGLSSQPFSQSSNSENHSAVHGKGNQEALHNPPVNVEDERNQLEKPSLNRFQTNLKPDEIKRMLLEYPEKLSESGFASKKVLDYWVEQKKSQLQSQWAATQTRIEKDLAIWLRDAPRVIGKDGKFHLNYSRPSNVEKELQKKRREKQRLEKKQKLEERQKQEEFEEQQKGQHVMREVGIDHGEHAEEETDEEGAEEVNEKKGGEKLKEKIEEEGHEKGVREDNEKVAEEDEKRGQEEGNTKEVYVLIRATQRLTEEEKVEYTEDIETNFTTKMRKYGEGGQWHYEMMGECYVYGMMDGEAMAYQNNEGKPTTVFEIR</sequence>
<feature type="compositionally biased region" description="Acidic residues" evidence="1">
    <location>
        <begin position="1540"/>
        <end position="1551"/>
    </location>
</feature>